<keyword evidence="4" id="KW-0474">Menaquinone biosynthesis</keyword>
<comment type="catalytic activity">
    <reaction evidence="4">
        <text>(1R,6R)-6-hydroxy-2-succinyl-cyclohexa-2,4-diene-1-carboxylate = 2-succinylbenzoate + H2O</text>
        <dbReference type="Rhea" id="RHEA:10196"/>
        <dbReference type="ChEBI" id="CHEBI:15377"/>
        <dbReference type="ChEBI" id="CHEBI:18325"/>
        <dbReference type="ChEBI" id="CHEBI:58689"/>
        <dbReference type="EC" id="4.2.1.113"/>
    </reaction>
</comment>
<comment type="cofactor">
    <cofactor evidence="4">
        <name>a divalent metal cation</name>
        <dbReference type="ChEBI" id="CHEBI:60240"/>
    </cofactor>
</comment>
<dbReference type="AlphaFoldDB" id="A0A839HF92"/>
<evidence type="ECO:0000256" key="1">
    <source>
        <dbReference type="ARBA" id="ARBA00022723"/>
    </source>
</evidence>
<dbReference type="GO" id="GO:0000287">
    <property type="term" value="F:magnesium ion binding"/>
    <property type="evidence" value="ECO:0007669"/>
    <property type="project" value="UniProtKB-UniRule"/>
</dbReference>
<evidence type="ECO:0000256" key="2">
    <source>
        <dbReference type="ARBA" id="ARBA00022842"/>
    </source>
</evidence>
<feature type="binding site" evidence="4">
    <location>
        <position position="224"/>
    </location>
    <ligand>
        <name>Mg(2+)</name>
        <dbReference type="ChEBI" id="CHEBI:18420"/>
    </ligand>
</feature>
<dbReference type="Gene3D" id="3.20.20.120">
    <property type="entry name" value="Enolase-like C-terminal domain"/>
    <property type="match status" value="1"/>
</dbReference>
<evidence type="ECO:0000256" key="5">
    <source>
        <dbReference type="NCBIfam" id="TIGR01927"/>
    </source>
</evidence>
<dbReference type="SFLD" id="SFLDS00001">
    <property type="entry name" value="Enolase"/>
    <property type="match status" value="1"/>
</dbReference>
<dbReference type="SFLD" id="SFLDF00009">
    <property type="entry name" value="o-succinylbenzoate_synthase"/>
    <property type="match status" value="1"/>
</dbReference>
<protein>
    <recommendedName>
        <fullName evidence="4 5">o-succinylbenzoate synthase</fullName>
        <shortName evidence="4">OSB synthase</shortName>
        <shortName evidence="4">OSBS</shortName>
        <ecNumber evidence="4 5">4.2.1.113</ecNumber>
    </recommendedName>
    <alternativeName>
        <fullName evidence="4">4-(2'-carboxyphenyl)-4-oxybutyric acid synthase</fullName>
    </alternativeName>
    <alternativeName>
        <fullName evidence="4">o-succinylbenzoic acid synthase</fullName>
    </alternativeName>
</protein>
<evidence type="ECO:0000313" key="8">
    <source>
        <dbReference type="Proteomes" id="UP000548632"/>
    </source>
</evidence>
<dbReference type="SUPFAM" id="SSF51604">
    <property type="entry name" value="Enolase C-terminal domain-like"/>
    <property type="match status" value="1"/>
</dbReference>
<dbReference type="InterPro" id="IPR036849">
    <property type="entry name" value="Enolase-like_C_sf"/>
</dbReference>
<sequence length="374" mass="39149">MSIHLSFKSYSLPFIAAWQSAHERQWQRAGWLVRIAAAGDCGYGDAAPLPAAGTEAPAATVSRLHHWQQRVGQLSAVADDLTAIYAALAELAAAVPSAAPAADCAVETALLDLCAKLRGWPLRGWLSAQAVEIQCIPVNAALGAVSKQTAAAVTASAALGFRVFKLKVGIAPLADELRWLHTVAAALPSDGQLRLDANQAWDVDTAQQAIRALQQADLPIESLEEPLAQPTDAALVALQQQCDFALALDESLARRDWWTAPLTVPVRRVVLKPSALGGLRPTLALAEAALAGGVEVVVTSVLESAAGIWATAQVAAAIIAEQSVLNQTVMPRTLAQGLATSDWLARDLGAAPLVRAGYLHLNDAPGSGFVPHPT</sequence>
<dbReference type="NCBIfam" id="TIGR01927">
    <property type="entry name" value="menC_gam_Gplu"/>
    <property type="match status" value="1"/>
</dbReference>
<dbReference type="UniPathway" id="UPA01057">
    <property type="reaction ID" value="UER00165"/>
</dbReference>
<name>A0A839HF92_9GAMM</name>
<dbReference type="GO" id="GO:0009234">
    <property type="term" value="P:menaquinone biosynthetic process"/>
    <property type="evidence" value="ECO:0007669"/>
    <property type="project" value="UniProtKB-UniRule"/>
</dbReference>
<accession>A0A839HF92</accession>
<dbReference type="RefSeq" id="WP_182584761.1">
    <property type="nucleotide sequence ID" value="NZ_JABVCQ010000037.1"/>
</dbReference>
<evidence type="ECO:0000313" key="7">
    <source>
        <dbReference type="EMBL" id="MBB1127134.1"/>
    </source>
</evidence>
<keyword evidence="3 4" id="KW-0456">Lyase</keyword>
<feature type="domain" description="Mandelate racemase/muconate lactonizing enzyme C-terminal" evidence="6">
    <location>
        <begin position="146"/>
        <end position="245"/>
    </location>
</feature>
<dbReference type="InterPro" id="IPR029017">
    <property type="entry name" value="Enolase-like_N"/>
</dbReference>
<evidence type="ECO:0000256" key="3">
    <source>
        <dbReference type="ARBA" id="ARBA00023239"/>
    </source>
</evidence>
<keyword evidence="2 4" id="KW-0460">Magnesium</keyword>
<dbReference type="GO" id="GO:0043748">
    <property type="term" value="F:O-succinylbenzoate synthase activity"/>
    <property type="evidence" value="ECO:0007669"/>
    <property type="project" value="UniProtKB-EC"/>
</dbReference>
<proteinExistence type="inferred from homology"/>
<feature type="active site" description="Proton acceptor" evidence="4">
    <location>
        <position position="272"/>
    </location>
</feature>
<comment type="function">
    <text evidence="4">Converts 2-succinyl-6-hydroxy-2,4-cyclohexadiene-1-carboxylate (SHCHC) to 2-succinylbenzoate (OSB).</text>
</comment>
<comment type="similarity">
    <text evidence="4">Belongs to the mandelate racemase/muconate lactonizing enzyme family. MenC type 1 subfamily.</text>
</comment>
<dbReference type="EC" id="4.2.1.113" evidence="4 5"/>
<dbReference type="PANTHER" id="PTHR48073:SF2">
    <property type="entry name" value="O-SUCCINYLBENZOATE SYNTHASE"/>
    <property type="match status" value="1"/>
</dbReference>
<dbReference type="Proteomes" id="UP000548632">
    <property type="component" value="Unassembled WGS sequence"/>
</dbReference>
<dbReference type="PANTHER" id="PTHR48073">
    <property type="entry name" value="O-SUCCINYLBENZOATE SYNTHASE-RELATED"/>
    <property type="match status" value="1"/>
</dbReference>
<dbReference type="SUPFAM" id="SSF54826">
    <property type="entry name" value="Enolase N-terminal domain-like"/>
    <property type="match status" value="1"/>
</dbReference>
<feature type="active site" description="Proton donor" evidence="4">
    <location>
        <position position="167"/>
    </location>
</feature>
<dbReference type="Pfam" id="PF13378">
    <property type="entry name" value="MR_MLE_C"/>
    <property type="match status" value="1"/>
</dbReference>
<dbReference type="InterPro" id="IPR010196">
    <property type="entry name" value="OSB_synthase_MenC1"/>
</dbReference>
<dbReference type="SFLD" id="SFLDG00180">
    <property type="entry name" value="muconate_cycloisomerase"/>
    <property type="match status" value="1"/>
</dbReference>
<dbReference type="SMART" id="SM00922">
    <property type="entry name" value="MR_MLE"/>
    <property type="match status" value="1"/>
</dbReference>
<feature type="binding site" evidence="4">
    <location>
        <position position="196"/>
    </location>
    <ligand>
        <name>Mg(2+)</name>
        <dbReference type="ChEBI" id="CHEBI:18420"/>
    </ligand>
</feature>
<comment type="pathway">
    <text evidence="4">Quinol/quinone metabolism; 1,4-dihydroxy-2-naphthoate biosynthesis; 1,4-dihydroxy-2-naphthoate from chorismate: step 4/7.</text>
</comment>
<feature type="binding site" evidence="4">
    <location>
        <position position="249"/>
    </location>
    <ligand>
        <name>Mg(2+)</name>
        <dbReference type="ChEBI" id="CHEBI:18420"/>
    </ligand>
</feature>
<dbReference type="EMBL" id="JABVCQ010000037">
    <property type="protein sequence ID" value="MBB1127134.1"/>
    <property type="molecule type" value="Genomic_DNA"/>
</dbReference>
<dbReference type="HAMAP" id="MF_00470">
    <property type="entry name" value="MenC_1"/>
    <property type="match status" value="1"/>
</dbReference>
<dbReference type="Gene3D" id="3.30.390.10">
    <property type="entry name" value="Enolase-like, N-terminal domain"/>
    <property type="match status" value="1"/>
</dbReference>
<evidence type="ECO:0000256" key="4">
    <source>
        <dbReference type="HAMAP-Rule" id="MF_00470"/>
    </source>
</evidence>
<dbReference type="UniPathway" id="UPA00079"/>
<dbReference type="InterPro" id="IPR029065">
    <property type="entry name" value="Enolase_C-like"/>
</dbReference>
<organism evidence="7 8">
    <name type="scientific">Thiospirillum jenense</name>
    <dbReference type="NCBI Taxonomy" id="1653858"/>
    <lineage>
        <taxon>Bacteria</taxon>
        <taxon>Pseudomonadati</taxon>
        <taxon>Pseudomonadota</taxon>
        <taxon>Gammaproteobacteria</taxon>
        <taxon>Chromatiales</taxon>
        <taxon>Chromatiaceae</taxon>
        <taxon>Thiospirillum</taxon>
    </lineage>
</organism>
<gene>
    <name evidence="4 7" type="primary">menC</name>
    <name evidence="7" type="ORF">HUK38_13005</name>
</gene>
<keyword evidence="1 4" id="KW-0479">Metal-binding</keyword>
<comment type="caution">
    <text evidence="7">The sequence shown here is derived from an EMBL/GenBank/DDBJ whole genome shotgun (WGS) entry which is preliminary data.</text>
</comment>
<reference evidence="7 8" key="1">
    <citation type="journal article" date="2020" name="Arch. Microbiol.">
        <title>The genome sequence of the giant phototrophic gammaproteobacterium Thiospirillum jenense gives insight into its physiological properties and phylogenetic relationships.</title>
        <authorList>
            <person name="Imhoff J.F."/>
            <person name="Meyer T.E."/>
            <person name="Kyndt J.A."/>
        </authorList>
    </citation>
    <scope>NUCLEOTIDE SEQUENCE [LARGE SCALE GENOMIC DNA]</scope>
    <source>
        <strain evidence="7 8">DSM 216</strain>
    </source>
</reference>
<comment type="pathway">
    <text evidence="4">Quinol/quinone metabolism; menaquinone biosynthesis.</text>
</comment>
<keyword evidence="8" id="KW-1185">Reference proteome</keyword>
<evidence type="ECO:0000259" key="6">
    <source>
        <dbReference type="SMART" id="SM00922"/>
    </source>
</evidence>
<dbReference type="InterPro" id="IPR013342">
    <property type="entry name" value="Mandelate_racemase_C"/>
</dbReference>